<sequence>MSRYLVWCGIAFVHLVDAEEKYYCYFKADLLAHCIGRSSSGPVKTISQHGALQDPQKPDELVFTTDTCSVQDQRPGQGVGGALYVDAVVPCDIEGLQAMVIPYRETEGSRIHRRPTRYHLTYPPSTGETQFDKLQPIAVGDLKLGRAQKSDGILSTFESHSPIHLKAVLTEINLPNSRPVVKTTFKMLTDAGTQRELFPLSSKDGVMRLTTTEHHPPRVEGFFFKLPSRRDNCYGLMITFNDEPIMLFNTSMRPGYSETHGYRRTERYPGRNEATAIELLLCWSRPPLLFSLALVVLLTIAVRLSLHRYFLFQAKSSRLVIGVALFLLVKAKYKYFCYFEDHSSARCLGKSNMDLIKTISQHGAIDDPDRPNHRQYVNNVCRITRATQRSSGGSLHVPSNGVCDIDGLRGATVEYTMEWGDRLRGKSTSYTLSYPGSTRKYRFDKLKPIAISKLDLSQSSPGAQTWATFESHRPRYWRAVLTSHPVTRVKATFTYGGRAGLQGSRDLIDADVLETRDGIMRLQYNRSDGSSANGEAFFFALPSSRQALYGVMVTFHNEPEMLFDTRLASPVHEGHG</sequence>
<dbReference type="EMBL" id="JABAHT010000328">
    <property type="protein sequence ID" value="KAF4657993.1"/>
    <property type="molecule type" value="Genomic_DNA"/>
</dbReference>
<dbReference type="AlphaFoldDB" id="A0A7J6LFN7"/>
<dbReference type="OrthoDB" id="10364800at2759"/>
<feature type="signal peptide" evidence="1">
    <location>
        <begin position="1"/>
        <end position="18"/>
    </location>
</feature>
<evidence type="ECO:0000313" key="3">
    <source>
        <dbReference type="Proteomes" id="UP000570595"/>
    </source>
</evidence>
<comment type="caution">
    <text evidence="2">The sequence shown here is derived from an EMBL/GenBank/DDBJ whole genome shotgun (WGS) entry which is preliminary data.</text>
</comment>
<protein>
    <submittedName>
        <fullName evidence="2">Uncharacterized protein</fullName>
    </submittedName>
</protein>
<organism evidence="2 3">
    <name type="scientific">Perkinsus olseni</name>
    <name type="common">Perkinsus atlanticus</name>
    <dbReference type="NCBI Taxonomy" id="32597"/>
    <lineage>
        <taxon>Eukaryota</taxon>
        <taxon>Sar</taxon>
        <taxon>Alveolata</taxon>
        <taxon>Perkinsozoa</taxon>
        <taxon>Perkinsea</taxon>
        <taxon>Perkinsida</taxon>
        <taxon>Perkinsidae</taxon>
        <taxon>Perkinsus</taxon>
    </lineage>
</organism>
<feature type="chain" id="PRO_5029861625" evidence="1">
    <location>
        <begin position="19"/>
        <end position="576"/>
    </location>
</feature>
<dbReference type="Proteomes" id="UP000570595">
    <property type="component" value="Unassembled WGS sequence"/>
</dbReference>
<evidence type="ECO:0000313" key="2">
    <source>
        <dbReference type="EMBL" id="KAF4657993.1"/>
    </source>
</evidence>
<accession>A0A7J6LFN7</accession>
<proteinExistence type="predicted"/>
<name>A0A7J6LFN7_PEROL</name>
<gene>
    <name evidence="2" type="ORF">FOZ61_005904</name>
</gene>
<reference evidence="2 3" key="1">
    <citation type="submission" date="2020-04" db="EMBL/GenBank/DDBJ databases">
        <title>Perkinsus olseni comparative genomics.</title>
        <authorList>
            <person name="Bogema D.R."/>
        </authorList>
    </citation>
    <scope>NUCLEOTIDE SEQUENCE [LARGE SCALE GENOMIC DNA]</scope>
    <source>
        <strain evidence="2">ATCC PRA-179</strain>
    </source>
</reference>
<keyword evidence="1" id="KW-0732">Signal</keyword>
<evidence type="ECO:0000256" key="1">
    <source>
        <dbReference type="SAM" id="SignalP"/>
    </source>
</evidence>